<protein>
    <submittedName>
        <fullName evidence="1">Uncharacterized protein</fullName>
    </submittedName>
</protein>
<dbReference type="HOGENOM" id="CLU_1906416_0_0_1"/>
<reference evidence="2" key="1">
    <citation type="journal article" date="2014" name="Proc. Natl. Acad. Sci. U.S.A.">
        <title>Extensive sampling of basidiomycete genomes demonstrates inadequacy of the white-rot/brown-rot paradigm for wood decay fungi.</title>
        <authorList>
            <person name="Riley R."/>
            <person name="Salamov A.A."/>
            <person name="Brown D.W."/>
            <person name="Nagy L.G."/>
            <person name="Floudas D."/>
            <person name="Held B.W."/>
            <person name="Levasseur A."/>
            <person name="Lombard V."/>
            <person name="Morin E."/>
            <person name="Otillar R."/>
            <person name="Lindquist E.A."/>
            <person name="Sun H."/>
            <person name="LaButti K.M."/>
            <person name="Schmutz J."/>
            <person name="Jabbour D."/>
            <person name="Luo H."/>
            <person name="Baker S.E."/>
            <person name="Pisabarro A.G."/>
            <person name="Walton J.D."/>
            <person name="Blanchette R.A."/>
            <person name="Henrissat B."/>
            <person name="Martin F."/>
            <person name="Cullen D."/>
            <person name="Hibbett D.S."/>
            <person name="Grigoriev I.V."/>
        </authorList>
    </citation>
    <scope>NUCLEOTIDE SEQUENCE [LARGE SCALE GENOMIC DNA]</scope>
    <source>
        <strain evidence="2">FD-172 SS1</strain>
    </source>
</reference>
<dbReference type="AlphaFoldDB" id="A0A067M9X6"/>
<evidence type="ECO:0000313" key="1">
    <source>
        <dbReference type="EMBL" id="KDQ08672.1"/>
    </source>
</evidence>
<dbReference type="OrthoDB" id="3262412at2759"/>
<evidence type="ECO:0000313" key="2">
    <source>
        <dbReference type="Proteomes" id="UP000027195"/>
    </source>
</evidence>
<dbReference type="Proteomes" id="UP000027195">
    <property type="component" value="Unassembled WGS sequence"/>
</dbReference>
<gene>
    <name evidence="1" type="ORF">BOTBODRAFT_59160</name>
</gene>
<accession>A0A067M9X6</accession>
<dbReference type="InParanoid" id="A0A067M9X6"/>
<dbReference type="EMBL" id="KL198087">
    <property type="protein sequence ID" value="KDQ08672.1"/>
    <property type="molecule type" value="Genomic_DNA"/>
</dbReference>
<name>A0A067M9X6_BOTB1</name>
<keyword evidence="2" id="KW-1185">Reference proteome</keyword>
<sequence length="134" mass="15788">MTVENHWKQLKHHYLQFTHRPRLDHALFIICTQAIPAFITQAATLEDAYRMGRAKKLTTFQTAFKKAWRQKAAAKINTLMLTICASTSCKPFHRRLPHFSLKLFDVARYHYTGTRTCTQSAFRLYGRDRRIRMA</sequence>
<proteinExistence type="predicted"/>
<organism evidence="1 2">
    <name type="scientific">Botryobasidium botryosum (strain FD-172 SS1)</name>
    <dbReference type="NCBI Taxonomy" id="930990"/>
    <lineage>
        <taxon>Eukaryota</taxon>
        <taxon>Fungi</taxon>
        <taxon>Dikarya</taxon>
        <taxon>Basidiomycota</taxon>
        <taxon>Agaricomycotina</taxon>
        <taxon>Agaricomycetes</taxon>
        <taxon>Cantharellales</taxon>
        <taxon>Botryobasidiaceae</taxon>
        <taxon>Botryobasidium</taxon>
    </lineage>
</organism>